<protein>
    <recommendedName>
        <fullName evidence="3">Recombinase domain-containing protein</fullName>
    </recommendedName>
</protein>
<reference evidence="1 2" key="1">
    <citation type="submission" date="2019-03" db="EMBL/GenBank/DDBJ databases">
        <authorList>
            <person name="Li J."/>
        </authorList>
    </citation>
    <scope>NUCLEOTIDE SEQUENCE [LARGE SCALE GENOMIC DNA]</scope>
    <source>
        <strain evidence="1 2">3058</strain>
    </source>
</reference>
<comment type="caution">
    <text evidence="1">The sequence shown here is derived from an EMBL/GenBank/DDBJ whole genome shotgun (WGS) entry which is preliminary data.</text>
</comment>
<dbReference type="Proteomes" id="UP000297972">
    <property type="component" value="Unassembled WGS sequence"/>
</dbReference>
<evidence type="ECO:0008006" key="3">
    <source>
        <dbReference type="Google" id="ProtNLM"/>
    </source>
</evidence>
<gene>
    <name evidence="1" type="ORF">E4L95_21475</name>
</gene>
<name>A0A4Z1C466_9RHOB</name>
<proteinExistence type="predicted"/>
<organism evidence="1 2">
    <name type="scientific">Paracoccus liaowanqingii</name>
    <dbReference type="NCBI Taxonomy" id="2560053"/>
    <lineage>
        <taxon>Bacteria</taxon>
        <taxon>Pseudomonadati</taxon>
        <taxon>Pseudomonadota</taxon>
        <taxon>Alphaproteobacteria</taxon>
        <taxon>Rhodobacterales</taxon>
        <taxon>Paracoccaceae</taxon>
        <taxon>Paracoccus</taxon>
    </lineage>
</organism>
<evidence type="ECO:0000313" key="1">
    <source>
        <dbReference type="EMBL" id="TGN42068.1"/>
    </source>
</evidence>
<accession>A0A4Z1C466</accession>
<dbReference type="OrthoDB" id="7475655at2"/>
<evidence type="ECO:0000313" key="2">
    <source>
        <dbReference type="Proteomes" id="UP000297972"/>
    </source>
</evidence>
<dbReference type="AlphaFoldDB" id="A0A4Z1C466"/>
<keyword evidence="2" id="KW-1185">Reference proteome</keyword>
<sequence>MVFPRPSGTARLTSFNWTPIRYCNVIGLLKNPFYAGAYAYCKSKKRVELVNGRARKTYGHGKPFLTNAAVG</sequence>
<dbReference type="EMBL" id="SRPG01000404">
    <property type="protein sequence ID" value="TGN42068.1"/>
    <property type="molecule type" value="Genomic_DNA"/>
</dbReference>